<evidence type="ECO:0000313" key="7">
    <source>
        <dbReference type="Proteomes" id="UP001596091"/>
    </source>
</evidence>
<evidence type="ECO:0000259" key="5">
    <source>
        <dbReference type="Pfam" id="PF22422"/>
    </source>
</evidence>
<feature type="domain" description="Mannosylglycerate hydrolase MGH1-like glycoside hydrolase" evidence="5">
    <location>
        <begin position="315"/>
        <end position="653"/>
    </location>
</feature>
<dbReference type="RefSeq" id="WP_263332212.1">
    <property type="nucleotide sequence ID" value="NZ_JAGSYH010000001.1"/>
</dbReference>
<evidence type="ECO:0000256" key="3">
    <source>
        <dbReference type="ARBA" id="ARBA00023295"/>
    </source>
</evidence>
<comment type="similarity">
    <text evidence="1">Belongs to the glycosyl hydrolase 63 family.</text>
</comment>
<keyword evidence="4" id="KW-0732">Signal</keyword>
<evidence type="ECO:0000256" key="1">
    <source>
        <dbReference type="ARBA" id="ARBA00010833"/>
    </source>
</evidence>
<dbReference type="EMBL" id="JBHSPH010000010">
    <property type="protein sequence ID" value="MFC5864970.1"/>
    <property type="molecule type" value="Genomic_DNA"/>
</dbReference>
<dbReference type="InterPro" id="IPR054491">
    <property type="entry name" value="MGH1-like_GH"/>
</dbReference>
<evidence type="ECO:0000256" key="4">
    <source>
        <dbReference type="SAM" id="SignalP"/>
    </source>
</evidence>
<protein>
    <submittedName>
        <fullName evidence="6">Trehalase family glycosidase</fullName>
    </submittedName>
</protein>
<evidence type="ECO:0000256" key="2">
    <source>
        <dbReference type="ARBA" id="ARBA00022801"/>
    </source>
</evidence>
<dbReference type="Gene3D" id="1.50.10.10">
    <property type="match status" value="1"/>
</dbReference>
<dbReference type="PANTHER" id="PTHR10412">
    <property type="entry name" value="MANNOSYL-OLIGOSACCHARIDE GLUCOSIDASE"/>
    <property type="match status" value="1"/>
</dbReference>
<keyword evidence="2" id="KW-0378">Hydrolase</keyword>
<dbReference type="InterPro" id="IPR008928">
    <property type="entry name" value="6-hairpin_glycosidase_sf"/>
</dbReference>
<dbReference type="Pfam" id="PF22422">
    <property type="entry name" value="MGH1-like_GH"/>
    <property type="match status" value="1"/>
</dbReference>
<dbReference type="InterPro" id="IPR012341">
    <property type="entry name" value="6hp_glycosidase-like_sf"/>
</dbReference>
<organism evidence="6 7">
    <name type="scientific">Acidicapsa dinghuensis</name>
    <dbReference type="NCBI Taxonomy" id="2218256"/>
    <lineage>
        <taxon>Bacteria</taxon>
        <taxon>Pseudomonadati</taxon>
        <taxon>Acidobacteriota</taxon>
        <taxon>Terriglobia</taxon>
        <taxon>Terriglobales</taxon>
        <taxon>Acidobacteriaceae</taxon>
        <taxon>Acidicapsa</taxon>
    </lineage>
</organism>
<accession>A0ABW1ENU0</accession>
<gene>
    <name evidence="6" type="ORF">ACFPT7_21865</name>
</gene>
<reference evidence="7" key="1">
    <citation type="journal article" date="2019" name="Int. J. Syst. Evol. Microbiol.">
        <title>The Global Catalogue of Microorganisms (GCM) 10K type strain sequencing project: providing services to taxonomists for standard genome sequencing and annotation.</title>
        <authorList>
            <consortium name="The Broad Institute Genomics Platform"/>
            <consortium name="The Broad Institute Genome Sequencing Center for Infectious Disease"/>
            <person name="Wu L."/>
            <person name="Ma J."/>
        </authorList>
    </citation>
    <scope>NUCLEOTIDE SEQUENCE [LARGE SCALE GENOMIC DNA]</scope>
    <source>
        <strain evidence="7">JCM 4087</strain>
    </source>
</reference>
<dbReference type="Proteomes" id="UP001596091">
    <property type="component" value="Unassembled WGS sequence"/>
</dbReference>
<keyword evidence="7" id="KW-1185">Reference proteome</keyword>
<feature type="chain" id="PRO_5045338694" evidence="4">
    <location>
        <begin position="31"/>
        <end position="669"/>
    </location>
</feature>
<comment type="caution">
    <text evidence="6">The sequence shown here is derived from an EMBL/GenBank/DDBJ whole genome shotgun (WGS) entry which is preliminary data.</text>
</comment>
<proteinExistence type="inferred from homology"/>
<sequence length="669" mass="74652">MNHSILHSKELTMRCCVALFLSVLVCCANAFTQSAKPSATDTYEPFVLSAQYKEVQRHLAQGWNTWDANSVTTHVLLPQGLAIHVSIKHNSTESGDALLADTLIGRFGNSAEQVKPGPHAWDGSYTDLRVMWMGHAWRVQSAHDGKDLVLLATPLASQTKAALAPTIIFSVDYLWNREGTVSFTENHGAGSGMIARSAAGEVPIYCTCSRDDGSSLSPRVLNISPITGPYFATDFTEPVAVTTGKALSVAEAQAVVEGARVKYEQSLAGDKTTQPLEDAIETTLGWDTIYEPEKGHVVSPVSRVWSVNWGGYVIFDWDTFFAATMASIGNRDLAYADAVETLRESTREGFVPNYARAGNWKSYDRSEPPVGAITVLGLYRKFGDLWFLEQTFPQLLKWNRWWAQHRDVDGYLTWGSDGKNLPGNFDDDSRGTRAGAILESGLDNSPMYDDAVYDERTHLLEFADVGLMSMYIADCEALAKIADALHKDAEARELRERSGHYRAKLQALWNGDAGIFENKDLHTGKMSSRLSPTNFYPMLAHAATPQQAQKMVDKHLLNTDEFWGEWVIPSIARNDAAFRDQNYWRGRIWGPMNYLVYLGLENYDVPKVRREFAEKSYALFLKEWTEKGHVHENYNAVLGTGDDVGSSDRFYHWGALLGFVEYLEQTTGK</sequence>
<feature type="signal peptide" evidence="4">
    <location>
        <begin position="1"/>
        <end position="30"/>
    </location>
</feature>
<name>A0ABW1ENU0_9BACT</name>
<dbReference type="SUPFAM" id="SSF48208">
    <property type="entry name" value="Six-hairpin glycosidases"/>
    <property type="match status" value="1"/>
</dbReference>
<dbReference type="InterPro" id="IPR004888">
    <property type="entry name" value="Glycoside_hydrolase_63"/>
</dbReference>
<evidence type="ECO:0000313" key="6">
    <source>
        <dbReference type="EMBL" id="MFC5864970.1"/>
    </source>
</evidence>
<dbReference type="GO" id="GO:0016798">
    <property type="term" value="F:hydrolase activity, acting on glycosyl bonds"/>
    <property type="evidence" value="ECO:0007669"/>
    <property type="project" value="UniProtKB-KW"/>
</dbReference>
<keyword evidence="3 6" id="KW-0326">Glycosidase</keyword>
<dbReference type="PANTHER" id="PTHR10412:SF11">
    <property type="entry name" value="MANNOSYL-OLIGOSACCHARIDE GLUCOSIDASE"/>
    <property type="match status" value="1"/>
</dbReference>